<name>A0A7D7R0H7_9ACTN</name>
<dbReference type="SMART" id="SM00530">
    <property type="entry name" value="HTH_XRE"/>
    <property type="match status" value="1"/>
</dbReference>
<dbReference type="EMBL" id="CP059491">
    <property type="protein sequence ID" value="QMT00207.1"/>
    <property type="molecule type" value="Genomic_DNA"/>
</dbReference>
<evidence type="ECO:0000313" key="9">
    <source>
        <dbReference type="Proteomes" id="UP000515663"/>
    </source>
</evidence>
<dbReference type="GO" id="GO:0003700">
    <property type="term" value="F:DNA-binding transcription factor activity"/>
    <property type="evidence" value="ECO:0007669"/>
    <property type="project" value="TreeGrafter"/>
</dbReference>
<dbReference type="InterPro" id="IPR001387">
    <property type="entry name" value="Cro/C1-type_HTH"/>
</dbReference>
<dbReference type="Pfam" id="PF00440">
    <property type="entry name" value="TetR_N"/>
    <property type="match status" value="1"/>
</dbReference>
<sequence>MPEQHGNCSPEWSDAGSPLRISPQTMIRPARELAGISLRELARRIGVSVGTMSAIETGKTVAGTERLDVIAAELGTTVHRLSEADPVPAGDPTGGHPLRSPFDWRVYPALELDPVLAAAIACFVRTGYHGATMRTVAAEAGISVPGVYHHYANKQALLVAGVDLALAELRAHLPPARDDAADPVARLGNLCEALTRFAIVRADLARIVVHEANAATEAQARAALLDGEVMSLLRTEIDAGAAEDTLDADHPHETARAIVSLCLGVSRRNDPDTDTDTVARRYARYSVRLAGGGERR</sequence>
<feature type="domain" description="HTH cro/C1-type" evidence="6">
    <location>
        <begin position="27"/>
        <end position="81"/>
    </location>
</feature>
<evidence type="ECO:0000259" key="7">
    <source>
        <dbReference type="PROSITE" id="PS50977"/>
    </source>
</evidence>
<dbReference type="CDD" id="cd00093">
    <property type="entry name" value="HTH_XRE"/>
    <property type="match status" value="1"/>
</dbReference>
<dbReference type="PROSITE" id="PS50977">
    <property type="entry name" value="HTH_TETR_2"/>
    <property type="match status" value="1"/>
</dbReference>
<dbReference type="PRINTS" id="PR00455">
    <property type="entry name" value="HTHTETR"/>
</dbReference>
<dbReference type="Gene3D" id="1.10.260.40">
    <property type="entry name" value="lambda repressor-like DNA-binding domains"/>
    <property type="match status" value="1"/>
</dbReference>
<dbReference type="Pfam" id="PF01381">
    <property type="entry name" value="HTH_3"/>
    <property type="match status" value="1"/>
</dbReference>
<evidence type="ECO:0000256" key="4">
    <source>
        <dbReference type="PROSITE-ProRule" id="PRU00335"/>
    </source>
</evidence>
<evidence type="ECO:0000256" key="1">
    <source>
        <dbReference type="ARBA" id="ARBA00023015"/>
    </source>
</evidence>
<dbReference type="KEGG" id="gji:H1R19_14875"/>
<evidence type="ECO:0000259" key="6">
    <source>
        <dbReference type="PROSITE" id="PS50943"/>
    </source>
</evidence>
<dbReference type="SUPFAM" id="SSF46689">
    <property type="entry name" value="Homeodomain-like"/>
    <property type="match status" value="1"/>
</dbReference>
<evidence type="ECO:0000256" key="2">
    <source>
        <dbReference type="ARBA" id="ARBA00023125"/>
    </source>
</evidence>
<dbReference type="AlphaFoldDB" id="A0A7D7R0H7"/>
<dbReference type="Gene3D" id="1.10.357.10">
    <property type="entry name" value="Tetracycline Repressor, domain 2"/>
    <property type="match status" value="1"/>
</dbReference>
<protein>
    <submittedName>
        <fullName evidence="8">TetR family transcriptional regulator</fullName>
    </submittedName>
</protein>
<keyword evidence="1" id="KW-0805">Transcription regulation</keyword>
<dbReference type="Proteomes" id="UP000515663">
    <property type="component" value="Chromosome"/>
</dbReference>
<dbReference type="GO" id="GO:0000976">
    <property type="term" value="F:transcription cis-regulatory region binding"/>
    <property type="evidence" value="ECO:0007669"/>
    <property type="project" value="TreeGrafter"/>
</dbReference>
<evidence type="ECO:0000256" key="5">
    <source>
        <dbReference type="SAM" id="MobiDB-lite"/>
    </source>
</evidence>
<organism evidence="8 9">
    <name type="scientific">Gordonia jinghuaiqii</name>
    <dbReference type="NCBI Taxonomy" id="2758710"/>
    <lineage>
        <taxon>Bacteria</taxon>
        <taxon>Bacillati</taxon>
        <taxon>Actinomycetota</taxon>
        <taxon>Actinomycetes</taxon>
        <taxon>Mycobacteriales</taxon>
        <taxon>Gordoniaceae</taxon>
        <taxon>Gordonia</taxon>
    </lineage>
</organism>
<feature type="domain" description="HTH tetR-type" evidence="7">
    <location>
        <begin position="109"/>
        <end position="169"/>
    </location>
</feature>
<proteinExistence type="predicted"/>
<feature type="region of interest" description="Disordered" evidence="5">
    <location>
        <begin position="1"/>
        <end position="21"/>
    </location>
</feature>
<reference evidence="9" key="1">
    <citation type="submission" date="2020-07" db="EMBL/GenBank/DDBJ databases">
        <title>novel species isolated from the respiratory tract of Marmot.</title>
        <authorList>
            <person name="Zhang G."/>
        </authorList>
    </citation>
    <scope>NUCLEOTIDE SEQUENCE [LARGE SCALE GENOMIC DNA]</scope>
    <source>
        <strain evidence="9">686</strain>
    </source>
</reference>
<dbReference type="RefSeq" id="WP_219849430.1">
    <property type="nucleotide sequence ID" value="NZ_CP059491.1"/>
</dbReference>
<keyword evidence="3" id="KW-0804">Transcription</keyword>
<dbReference type="InterPro" id="IPR001647">
    <property type="entry name" value="HTH_TetR"/>
</dbReference>
<dbReference type="PROSITE" id="PS50943">
    <property type="entry name" value="HTH_CROC1"/>
    <property type="match status" value="1"/>
</dbReference>
<evidence type="ECO:0000256" key="3">
    <source>
        <dbReference type="ARBA" id="ARBA00023163"/>
    </source>
</evidence>
<gene>
    <name evidence="8" type="ORF">H1R19_14875</name>
</gene>
<keyword evidence="9" id="KW-1185">Reference proteome</keyword>
<dbReference type="InterPro" id="IPR009057">
    <property type="entry name" value="Homeodomain-like_sf"/>
</dbReference>
<dbReference type="InterPro" id="IPR036271">
    <property type="entry name" value="Tet_transcr_reg_TetR-rel_C_sf"/>
</dbReference>
<dbReference type="InterPro" id="IPR050109">
    <property type="entry name" value="HTH-type_TetR-like_transc_reg"/>
</dbReference>
<evidence type="ECO:0000313" key="8">
    <source>
        <dbReference type="EMBL" id="QMT00207.1"/>
    </source>
</evidence>
<dbReference type="InterPro" id="IPR041490">
    <property type="entry name" value="KstR2_TetR_C"/>
</dbReference>
<feature type="DNA-binding region" description="H-T-H motif" evidence="4">
    <location>
        <begin position="132"/>
        <end position="151"/>
    </location>
</feature>
<dbReference type="Pfam" id="PF17932">
    <property type="entry name" value="TetR_C_24"/>
    <property type="match status" value="1"/>
</dbReference>
<dbReference type="InterPro" id="IPR010982">
    <property type="entry name" value="Lambda_DNA-bd_dom_sf"/>
</dbReference>
<dbReference type="SUPFAM" id="SSF48498">
    <property type="entry name" value="Tetracyclin repressor-like, C-terminal domain"/>
    <property type="match status" value="1"/>
</dbReference>
<accession>A0A7D7R0H7</accession>
<dbReference type="PANTHER" id="PTHR30055:SF234">
    <property type="entry name" value="HTH-TYPE TRANSCRIPTIONAL REGULATOR BETI"/>
    <property type="match status" value="1"/>
</dbReference>
<keyword evidence="2 4" id="KW-0238">DNA-binding</keyword>
<dbReference type="PANTHER" id="PTHR30055">
    <property type="entry name" value="HTH-TYPE TRANSCRIPTIONAL REGULATOR RUTR"/>
    <property type="match status" value="1"/>
</dbReference>
<dbReference type="SUPFAM" id="SSF47413">
    <property type="entry name" value="lambda repressor-like DNA-binding domains"/>
    <property type="match status" value="1"/>
</dbReference>